<feature type="region of interest" description="Disordered" evidence="5">
    <location>
        <begin position="569"/>
        <end position="692"/>
    </location>
</feature>
<evidence type="ECO:0000256" key="1">
    <source>
        <dbReference type="ARBA" id="ARBA00004308"/>
    </source>
</evidence>
<feature type="compositionally biased region" description="Gly residues" evidence="5">
    <location>
        <begin position="652"/>
        <end position="671"/>
    </location>
</feature>
<name>M5G0K9_DACPD</name>
<feature type="compositionally biased region" description="Low complexity" evidence="5">
    <location>
        <begin position="16"/>
        <end position="30"/>
    </location>
</feature>
<evidence type="ECO:0000256" key="2">
    <source>
        <dbReference type="ARBA" id="ARBA00022692"/>
    </source>
</evidence>
<evidence type="ECO:0000256" key="4">
    <source>
        <dbReference type="ARBA" id="ARBA00023136"/>
    </source>
</evidence>
<feature type="compositionally biased region" description="Low complexity" evidence="5">
    <location>
        <begin position="407"/>
        <end position="421"/>
    </location>
</feature>
<feature type="region of interest" description="Disordered" evidence="5">
    <location>
        <begin position="1"/>
        <end position="30"/>
    </location>
</feature>
<dbReference type="GO" id="GO:0012505">
    <property type="term" value="C:endomembrane system"/>
    <property type="evidence" value="ECO:0007669"/>
    <property type="project" value="UniProtKB-SubCell"/>
</dbReference>
<accession>M5G0K9</accession>
<evidence type="ECO:0000256" key="5">
    <source>
        <dbReference type="SAM" id="MobiDB-lite"/>
    </source>
</evidence>
<feature type="compositionally biased region" description="Polar residues" evidence="5">
    <location>
        <begin position="498"/>
        <end position="507"/>
    </location>
</feature>
<feature type="domain" description="TECPR1-like DysF" evidence="7">
    <location>
        <begin position="26"/>
        <end position="475"/>
    </location>
</feature>
<evidence type="ECO:0000259" key="7">
    <source>
        <dbReference type="Pfam" id="PF06398"/>
    </source>
</evidence>
<comment type="subcellular location">
    <subcellularLocation>
        <location evidence="1">Endomembrane system</location>
    </subcellularLocation>
</comment>
<dbReference type="EMBL" id="JH795877">
    <property type="protein sequence ID" value="EJT97337.1"/>
    <property type="molecule type" value="Genomic_DNA"/>
</dbReference>
<feature type="transmembrane region" description="Helical" evidence="6">
    <location>
        <begin position="68"/>
        <end position="90"/>
    </location>
</feature>
<protein>
    <recommendedName>
        <fullName evidence="7">TECPR1-like DysF domain-containing protein</fullName>
    </recommendedName>
</protein>
<dbReference type="GO" id="GO:0005778">
    <property type="term" value="C:peroxisomal membrane"/>
    <property type="evidence" value="ECO:0007669"/>
    <property type="project" value="TreeGrafter"/>
</dbReference>
<dbReference type="OrthoDB" id="5586090at2759"/>
<evidence type="ECO:0000256" key="6">
    <source>
        <dbReference type="SAM" id="Phobius"/>
    </source>
</evidence>
<dbReference type="STRING" id="1858805.M5G0K9"/>
<dbReference type="Proteomes" id="UP000030653">
    <property type="component" value="Unassembled WGS sequence"/>
</dbReference>
<reference evidence="8 9" key="1">
    <citation type="journal article" date="2012" name="Science">
        <title>The Paleozoic origin of enzymatic lignin decomposition reconstructed from 31 fungal genomes.</title>
        <authorList>
            <person name="Floudas D."/>
            <person name="Binder M."/>
            <person name="Riley R."/>
            <person name="Barry K."/>
            <person name="Blanchette R.A."/>
            <person name="Henrissat B."/>
            <person name="Martinez A.T."/>
            <person name="Otillar R."/>
            <person name="Spatafora J.W."/>
            <person name="Yadav J.S."/>
            <person name="Aerts A."/>
            <person name="Benoit I."/>
            <person name="Boyd A."/>
            <person name="Carlson A."/>
            <person name="Copeland A."/>
            <person name="Coutinho P.M."/>
            <person name="de Vries R.P."/>
            <person name="Ferreira P."/>
            <person name="Findley K."/>
            <person name="Foster B."/>
            <person name="Gaskell J."/>
            <person name="Glotzer D."/>
            <person name="Gorecki P."/>
            <person name="Heitman J."/>
            <person name="Hesse C."/>
            <person name="Hori C."/>
            <person name="Igarashi K."/>
            <person name="Jurgens J.A."/>
            <person name="Kallen N."/>
            <person name="Kersten P."/>
            <person name="Kohler A."/>
            <person name="Kuees U."/>
            <person name="Kumar T.K.A."/>
            <person name="Kuo A."/>
            <person name="LaButti K."/>
            <person name="Larrondo L.F."/>
            <person name="Lindquist E."/>
            <person name="Ling A."/>
            <person name="Lombard V."/>
            <person name="Lucas S."/>
            <person name="Lundell T."/>
            <person name="Martin R."/>
            <person name="McLaughlin D.J."/>
            <person name="Morgenstern I."/>
            <person name="Morin E."/>
            <person name="Murat C."/>
            <person name="Nagy L.G."/>
            <person name="Nolan M."/>
            <person name="Ohm R.A."/>
            <person name="Patyshakuliyeva A."/>
            <person name="Rokas A."/>
            <person name="Ruiz-Duenas F.J."/>
            <person name="Sabat G."/>
            <person name="Salamov A."/>
            <person name="Samejima M."/>
            <person name="Schmutz J."/>
            <person name="Slot J.C."/>
            <person name="St John F."/>
            <person name="Stenlid J."/>
            <person name="Sun H."/>
            <person name="Sun S."/>
            <person name="Syed K."/>
            <person name="Tsang A."/>
            <person name="Wiebenga A."/>
            <person name="Young D."/>
            <person name="Pisabarro A."/>
            <person name="Eastwood D.C."/>
            <person name="Martin F."/>
            <person name="Cullen D."/>
            <person name="Grigoriev I.V."/>
            <person name="Hibbett D.S."/>
        </authorList>
    </citation>
    <scope>NUCLEOTIDE SEQUENCE [LARGE SCALE GENOMIC DNA]</scope>
    <source>
        <strain evidence="8 9">DJM-731 SS1</strain>
    </source>
</reference>
<keyword evidence="2 6" id="KW-0812">Transmembrane</keyword>
<evidence type="ECO:0000313" key="9">
    <source>
        <dbReference type="Proteomes" id="UP000030653"/>
    </source>
</evidence>
<evidence type="ECO:0000313" key="8">
    <source>
        <dbReference type="EMBL" id="EJT97337.1"/>
    </source>
</evidence>
<dbReference type="PANTHER" id="PTHR31679:SF2">
    <property type="entry name" value="PEROXISOMAL MEMBRANE PROTEIN PEX30-RELATED"/>
    <property type="match status" value="1"/>
</dbReference>
<keyword evidence="3 6" id="KW-1133">Transmembrane helix</keyword>
<gene>
    <name evidence="8" type="ORF">DACRYDRAFT_119456</name>
</gene>
<evidence type="ECO:0000256" key="3">
    <source>
        <dbReference type="ARBA" id="ARBA00022989"/>
    </source>
</evidence>
<keyword evidence="4 6" id="KW-0472">Membrane</keyword>
<dbReference type="InterPro" id="IPR010482">
    <property type="entry name" value="TECPR1-like_DysF"/>
</dbReference>
<feature type="region of interest" description="Disordered" evidence="5">
    <location>
        <begin position="498"/>
        <end position="547"/>
    </location>
</feature>
<feature type="compositionally biased region" description="Pro residues" evidence="5">
    <location>
        <begin position="314"/>
        <end position="328"/>
    </location>
</feature>
<feature type="transmembrane region" description="Helical" evidence="6">
    <location>
        <begin position="175"/>
        <end position="200"/>
    </location>
</feature>
<dbReference type="GO" id="GO:0007031">
    <property type="term" value="P:peroxisome organization"/>
    <property type="evidence" value="ECO:0007669"/>
    <property type="project" value="UniProtKB-ARBA"/>
</dbReference>
<organism evidence="8 9">
    <name type="scientific">Dacryopinax primogenitus (strain DJM 731)</name>
    <name type="common">Brown rot fungus</name>
    <dbReference type="NCBI Taxonomy" id="1858805"/>
    <lineage>
        <taxon>Eukaryota</taxon>
        <taxon>Fungi</taxon>
        <taxon>Dikarya</taxon>
        <taxon>Basidiomycota</taxon>
        <taxon>Agaricomycotina</taxon>
        <taxon>Dacrymycetes</taxon>
        <taxon>Dacrymycetales</taxon>
        <taxon>Dacrymycetaceae</taxon>
        <taxon>Dacryopinax</taxon>
    </lineage>
</organism>
<feature type="transmembrane region" description="Helical" evidence="6">
    <location>
        <begin position="212"/>
        <end position="230"/>
    </location>
</feature>
<feature type="region of interest" description="Disordered" evidence="5">
    <location>
        <begin position="400"/>
        <end position="442"/>
    </location>
</feature>
<feature type="region of interest" description="Disordered" evidence="5">
    <location>
        <begin position="314"/>
        <end position="338"/>
    </location>
</feature>
<dbReference type="Pfam" id="PF06398">
    <property type="entry name" value="Pex24p"/>
    <property type="match status" value="1"/>
</dbReference>
<sequence length="692" mass="74298">MPSPQSSARDTPPPTASSLPSSSSSSSSFLTTTPTPVLRFLTAYGPLIHALSWARDVYLWKEGRKSDALILLVGWWGLCCGLGAFIRYALPLVLLYYLHPVPLDVTILSRILLLNIPAPPPTVQSRKSASPATLSKTLSLLSLLPQPPVLSLSTLSSGSQKLEWAKALRAVGIIYPFWLVFTYFVPIPILFALAGTLLLTWHAPFSLATRQILLSSGLVQYAFARAWALLTGSHVPLAPLPPKKDSPKMFKVSFGGKDKADEEGEKLGEMSVPPMRFRFDVWENQRWWMGLDWTTALLPSDPAPYTTALPLPCPSAPAPSPSTLPLPSPSQTVLPHPSSPDLQVVRKALWTWEDPDWRVLVRKEGGGVESLPLQLPELEEGKGAKGRVEEVIKRARGRTGSVIDPPASAGAGAATAGVGEAQHVEDEDEPGSRREDTDEALETDENGWVYCDNKWQGRGSKGGMGKYTRSRRWTRVALCHETVEIVRAAPGVRVPSFTTSCSAHTRPSSSTINSSSSGPNANADKQWPASPSLPIPSPAHATPGFPAAANSGYPTSATTPYNLFSAFTQPSSPSISQPQVQVQVQPLPQSQTSPSPTADPWARGELEPPPAVHRRRESEDRPTRRSLDVFPPNSGAGGGEWRRRDSLDAYALGGGNGNGGGSGNGNGGNGGEGHEERQGLRARLKGVVQKGT</sequence>
<dbReference type="InterPro" id="IPR052646">
    <property type="entry name" value="Peroxisomal_PEX28-32"/>
</dbReference>
<dbReference type="PANTHER" id="PTHR31679">
    <property type="entry name" value="PEROXISOMAL MEMBRANE PROTEIN PEX30-RELATED"/>
    <property type="match status" value="1"/>
</dbReference>
<feature type="compositionally biased region" description="Low complexity" evidence="5">
    <location>
        <begin position="569"/>
        <end position="596"/>
    </location>
</feature>
<feature type="compositionally biased region" description="Basic and acidic residues" evidence="5">
    <location>
        <begin position="616"/>
        <end position="627"/>
    </location>
</feature>
<dbReference type="AlphaFoldDB" id="M5G0K9"/>
<proteinExistence type="predicted"/>
<dbReference type="RefSeq" id="XP_040624235.1">
    <property type="nucleotide sequence ID" value="XM_040770794.1"/>
</dbReference>
<keyword evidence="9" id="KW-1185">Reference proteome</keyword>
<feature type="compositionally biased region" description="Low complexity" evidence="5">
    <location>
        <begin position="508"/>
        <end position="517"/>
    </location>
</feature>
<dbReference type="GeneID" id="63685856"/>
<dbReference type="HOGENOM" id="CLU_025142_0_0_1"/>
<dbReference type="OMA" id="RRTIKWQ"/>